<feature type="transmembrane region" description="Helical" evidence="2">
    <location>
        <begin position="25"/>
        <end position="46"/>
    </location>
</feature>
<keyword evidence="2" id="KW-0472">Membrane</keyword>
<name>A0A7K1LJ22_9MICC</name>
<organism evidence="3 4">
    <name type="scientific">Rothia koreensis</name>
    <dbReference type="NCBI Taxonomy" id="592378"/>
    <lineage>
        <taxon>Bacteria</taxon>
        <taxon>Bacillati</taxon>
        <taxon>Actinomycetota</taxon>
        <taxon>Actinomycetes</taxon>
        <taxon>Micrococcales</taxon>
        <taxon>Micrococcaceae</taxon>
        <taxon>Rothia</taxon>
    </lineage>
</organism>
<evidence type="ECO:0000256" key="2">
    <source>
        <dbReference type="SAM" id="Phobius"/>
    </source>
</evidence>
<evidence type="ECO:0000256" key="1">
    <source>
        <dbReference type="SAM" id="MobiDB-lite"/>
    </source>
</evidence>
<keyword evidence="4" id="KW-1185">Reference proteome</keyword>
<feature type="transmembrane region" description="Helical" evidence="2">
    <location>
        <begin position="81"/>
        <end position="101"/>
    </location>
</feature>
<gene>
    <name evidence="3" type="ORF">GMA10_07450</name>
</gene>
<protein>
    <recommendedName>
        <fullName evidence="5">Integral membrane protein</fullName>
    </recommendedName>
</protein>
<proteinExistence type="predicted"/>
<dbReference type="AlphaFoldDB" id="A0A7K1LJ22"/>
<evidence type="ECO:0000313" key="4">
    <source>
        <dbReference type="Proteomes" id="UP000462152"/>
    </source>
</evidence>
<dbReference type="EMBL" id="WOGT01000003">
    <property type="protein sequence ID" value="MUN55043.1"/>
    <property type="molecule type" value="Genomic_DNA"/>
</dbReference>
<dbReference type="OrthoDB" id="25997at2"/>
<comment type="caution">
    <text evidence="3">The sequence shown here is derived from an EMBL/GenBank/DDBJ whole genome shotgun (WGS) entry which is preliminary data.</text>
</comment>
<dbReference type="RefSeq" id="WP_129315714.1">
    <property type="nucleotide sequence ID" value="NZ_JBFCQO010000005.1"/>
</dbReference>
<feature type="transmembrane region" description="Helical" evidence="2">
    <location>
        <begin position="52"/>
        <end position="69"/>
    </location>
</feature>
<keyword evidence="2" id="KW-1133">Transmembrane helix</keyword>
<dbReference type="Proteomes" id="UP000462152">
    <property type="component" value="Unassembled WGS sequence"/>
</dbReference>
<evidence type="ECO:0000313" key="3">
    <source>
        <dbReference type="EMBL" id="MUN55043.1"/>
    </source>
</evidence>
<accession>A0A7K1LJ22</accession>
<feature type="transmembrane region" description="Helical" evidence="2">
    <location>
        <begin position="121"/>
        <end position="138"/>
    </location>
</feature>
<keyword evidence="2" id="KW-0812">Transmembrane</keyword>
<evidence type="ECO:0008006" key="5">
    <source>
        <dbReference type="Google" id="ProtNLM"/>
    </source>
</evidence>
<sequence length="150" mass="16024">MNDVEANDARQTPGPSAKSKGPGMILVAVYALFSLSAGARALYQILAKFDEAPVSFVLSGVAAAIYVYATISLARKGIGAYWSAVWAILIELVGVVAVGIFSYVRPDMFPLASVWSHFGSGYGYVPLVLPIIGLLWLYRNRPGRRAPSAS</sequence>
<reference evidence="3 4" key="1">
    <citation type="submission" date="2019-12" db="EMBL/GenBank/DDBJ databases">
        <authorList>
            <person name="Li J."/>
            <person name="Shi Y."/>
            <person name="Xu G."/>
            <person name="Xiao D."/>
            <person name="Ran X."/>
        </authorList>
    </citation>
    <scope>NUCLEOTIDE SEQUENCE [LARGE SCALE GENOMIC DNA]</scope>
    <source>
        <strain evidence="3 4">JCM 15915</strain>
    </source>
</reference>
<feature type="region of interest" description="Disordered" evidence="1">
    <location>
        <begin position="1"/>
        <end position="20"/>
    </location>
</feature>